<dbReference type="InterPro" id="IPR015655">
    <property type="entry name" value="PP2C"/>
</dbReference>
<dbReference type="PROSITE" id="PS51746">
    <property type="entry name" value="PPM_2"/>
    <property type="match status" value="1"/>
</dbReference>
<evidence type="ECO:0000256" key="3">
    <source>
        <dbReference type="ARBA" id="ARBA00013081"/>
    </source>
</evidence>
<dbReference type="EC" id="3.1.3.16" evidence="3"/>
<keyword evidence="6" id="KW-0460">Magnesium</keyword>
<dbReference type="PANTHER" id="PTHR47992">
    <property type="entry name" value="PROTEIN PHOSPHATASE"/>
    <property type="match status" value="1"/>
</dbReference>
<evidence type="ECO:0000256" key="7">
    <source>
        <dbReference type="ARBA" id="ARBA00022912"/>
    </source>
</evidence>
<sequence length="553" mass="61009">MDEISPLVALPCKLGNLISDESVFASCVDIAGIELITNRRSLFSEPSMTKLPLVPITLENRNSSSSVQQNGVLLKIESNCDNSKDGEDNILVRKRQSESCLIFGNGINSELKGNDPTALVRGPLAGIRDSPYATNGTNSLCIGECIVLETNLEPKPHNQLDKSNSISHSMKKSESWVSTITSEIGDDLVTVEKTGEAVSMREPKRTFSTSLLEVSEEMKTNKQILHSNYQPLWGVTSICGRRQEMEDAVVALPRFVKIPSQMLSDSPLFSSIHQDLTAHLFGVYDGHGGSQVANYCRERLHLALSEEIDIAKENLHTEIGERNLKDQWLRVFLKCFHRLDNEVGGFPRFDDNIASNPPLPPIAPESVGSTAVVAVVCSTHIIVANCGDSRAVLYRGKVPMPLSVDHKPNREDECARIEAAGGKVINWDGYRVSGVLAVSRSIGDRYLRPYVVADPEIMFVPRTKEDECLILASDGLWDVMTNDEACDLARRRILLWHKKNGATLSKERGADIDPAAQDAAAYLSQLAFQRGSRDNISVIVVDLKAQRKFKKKT</sequence>
<keyword evidence="4" id="KW-0479">Metal-binding</keyword>
<dbReference type="GO" id="GO:0004722">
    <property type="term" value="F:protein serine/threonine phosphatase activity"/>
    <property type="evidence" value="ECO:0007669"/>
    <property type="project" value="UniProtKB-EC"/>
</dbReference>
<dbReference type="GO" id="GO:0046872">
    <property type="term" value="F:metal ion binding"/>
    <property type="evidence" value="ECO:0007669"/>
    <property type="project" value="UniProtKB-KW"/>
</dbReference>
<dbReference type="InterPro" id="IPR000222">
    <property type="entry name" value="PP2C_BS"/>
</dbReference>
<dbReference type="Pfam" id="PF00481">
    <property type="entry name" value="PP2C"/>
    <property type="match status" value="1"/>
</dbReference>
<evidence type="ECO:0000259" key="10">
    <source>
        <dbReference type="PROSITE" id="PS51746"/>
    </source>
</evidence>
<evidence type="ECO:0000256" key="5">
    <source>
        <dbReference type="ARBA" id="ARBA00022801"/>
    </source>
</evidence>
<keyword evidence="8" id="KW-0464">Manganese</keyword>
<gene>
    <name evidence="11" type="ORF">Slati_2858500</name>
</gene>
<dbReference type="SUPFAM" id="SSF81606">
    <property type="entry name" value="PP2C-like"/>
    <property type="match status" value="1"/>
</dbReference>
<dbReference type="EMBL" id="JACGWN010000010">
    <property type="protein sequence ID" value="KAL0426837.1"/>
    <property type="molecule type" value="Genomic_DNA"/>
</dbReference>
<keyword evidence="5 9" id="KW-0378">Hydrolase</keyword>
<reference evidence="11" key="2">
    <citation type="journal article" date="2024" name="Plant">
        <title>Genomic evolution and insights into agronomic trait innovations of Sesamum species.</title>
        <authorList>
            <person name="Miao H."/>
            <person name="Wang L."/>
            <person name="Qu L."/>
            <person name="Liu H."/>
            <person name="Sun Y."/>
            <person name="Le M."/>
            <person name="Wang Q."/>
            <person name="Wei S."/>
            <person name="Zheng Y."/>
            <person name="Lin W."/>
            <person name="Duan Y."/>
            <person name="Cao H."/>
            <person name="Xiong S."/>
            <person name="Wang X."/>
            <person name="Wei L."/>
            <person name="Li C."/>
            <person name="Ma Q."/>
            <person name="Ju M."/>
            <person name="Zhao R."/>
            <person name="Li G."/>
            <person name="Mu C."/>
            <person name="Tian Q."/>
            <person name="Mei H."/>
            <person name="Zhang T."/>
            <person name="Gao T."/>
            <person name="Zhang H."/>
        </authorList>
    </citation>
    <scope>NUCLEOTIDE SEQUENCE</scope>
    <source>
        <strain evidence="11">KEN1</strain>
    </source>
</reference>
<comment type="caution">
    <text evidence="11">The sequence shown here is derived from an EMBL/GenBank/DDBJ whole genome shotgun (WGS) entry which is preliminary data.</text>
</comment>
<accession>A0AAW2VBW2</accession>
<evidence type="ECO:0000256" key="6">
    <source>
        <dbReference type="ARBA" id="ARBA00022842"/>
    </source>
</evidence>
<feature type="domain" description="PPM-type phosphatase" evidence="10">
    <location>
        <begin position="232"/>
        <end position="543"/>
    </location>
</feature>
<comment type="cofactor">
    <cofactor evidence="1">
        <name>Mn(2+)</name>
        <dbReference type="ChEBI" id="CHEBI:29035"/>
    </cofactor>
</comment>
<evidence type="ECO:0000256" key="9">
    <source>
        <dbReference type="RuleBase" id="RU003465"/>
    </source>
</evidence>
<evidence type="ECO:0000256" key="1">
    <source>
        <dbReference type="ARBA" id="ARBA00001936"/>
    </source>
</evidence>
<dbReference type="InterPro" id="IPR036457">
    <property type="entry name" value="PPM-type-like_dom_sf"/>
</dbReference>
<keyword evidence="7 9" id="KW-0904">Protein phosphatase</keyword>
<dbReference type="Gene3D" id="3.60.40.10">
    <property type="entry name" value="PPM-type phosphatase domain"/>
    <property type="match status" value="1"/>
</dbReference>
<dbReference type="FunFam" id="3.60.40.10:FF:000041">
    <property type="entry name" value="Protein phosphatase 2C 51"/>
    <property type="match status" value="1"/>
</dbReference>
<evidence type="ECO:0000256" key="4">
    <source>
        <dbReference type="ARBA" id="ARBA00022723"/>
    </source>
</evidence>
<dbReference type="AlphaFoldDB" id="A0AAW2VBW2"/>
<evidence type="ECO:0000256" key="2">
    <source>
        <dbReference type="ARBA" id="ARBA00001946"/>
    </source>
</evidence>
<organism evidence="11">
    <name type="scientific">Sesamum latifolium</name>
    <dbReference type="NCBI Taxonomy" id="2727402"/>
    <lineage>
        <taxon>Eukaryota</taxon>
        <taxon>Viridiplantae</taxon>
        <taxon>Streptophyta</taxon>
        <taxon>Embryophyta</taxon>
        <taxon>Tracheophyta</taxon>
        <taxon>Spermatophyta</taxon>
        <taxon>Magnoliopsida</taxon>
        <taxon>eudicotyledons</taxon>
        <taxon>Gunneridae</taxon>
        <taxon>Pentapetalae</taxon>
        <taxon>asterids</taxon>
        <taxon>lamiids</taxon>
        <taxon>Lamiales</taxon>
        <taxon>Pedaliaceae</taxon>
        <taxon>Sesamum</taxon>
    </lineage>
</organism>
<dbReference type="CDD" id="cd00143">
    <property type="entry name" value="PP2Cc"/>
    <property type="match status" value="1"/>
</dbReference>
<comment type="similarity">
    <text evidence="9">Belongs to the PP2C family.</text>
</comment>
<dbReference type="InterPro" id="IPR001932">
    <property type="entry name" value="PPM-type_phosphatase-like_dom"/>
</dbReference>
<dbReference type="SMART" id="SM00332">
    <property type="entry name" value="PP2Cc"/>
    <property type="match status" value="1"/>
</dbReference>
<dbReference type="PROSITE" id="PS01032">
    <property type="entry name" value="PPM_1"/>
    <property type="match status" value="1"/>
</dbReference>
<reference evidence="11" key="1">
    <citation type="submission" date="2020-06" db="EMBL/GenBank/DDBJ databases">
        <authorList>
            <person name="Li T."/>
            <person name="Hu X."/>
            <person name="Zhang T."/>
            <person name="Song X."/>
            <person name="Zhang H."/>
            <person name="Dai N."/>
            <person name="Sheng W."/>
            <person name="Hou X."/>
            <person name="Wei L."/>
        </authorList>
    </citation>
    <scope>NUCLEOTIDE SEQUENCE</scope>
    <source>
        <strain evidence="11">KEN1</strain>
        <tissue evidence="11">Leaf</tissue>
    </source>
</reference>
<proteinExistence type="inferred from homology"/>
<evidence type="ECO:0000256" key="8">
    <source>
        <dbReference type="ARBA" id="ARBA00023211"/>
    </source>
</evidence>
<evidence type="ECO:0000313" key="11">
    <source>
        <dbReference type="EMBL" id="KAL0426837.1"/>
    </source>
</evidence>
<protein>
    <recommendedName>
        <fullName evidence="3">protein-serine/threonine phosphatase</fullName>
        <ecNumber evidence="3">3.1.3.16</ecNumber>
    </recommendedName>
</protein>
<comment type="cofactor">
    <cofactor evidence="2">
        <name>Mg(2+)</name>
        <dbReference type="ChEBI" id="CHEBI:18420"/>
    </cofactor>
</comment>
<name>A0AAW2VBW2_9LAMI</name>